<evidence type="ECO:0000313" key="2">
    <source>
        <dbReference type="Proteomes" id="UP000297948"/>
    </source>
</evidence>
<dbReference type="RefSeq" id="WP_135340479.1">
    <property type="nucleotide sequence ID" value="NZ_JBHLTX010000022.1"/>
</dbReference>
<dbReference type="OrthoDB" id="5402478at2"/>
<evidence type="ECO:0000313" key="1">
    <source>
        <dbReference type="EMBL" id="TGB03097.1"/>
    </source>
</evidence>
<gene>
    <name evidence="1" type="ORF">E4099_20080</name>
</gene>
<keyword evidence="2" id="KW-1185">Reference proteome</keyword>
<dbReference type="SUPFAM" id="SSF55961">
    <property type="entry name" value="Bet v1-like"/>
    <property type="match status" value="1"/>
</dbReference>
<dbReference type="AlphaFoldDB" id="A0A4Z0GYV6"/>
<accession>A0A4Z0GYV6</accession>
<comment type="caution">
    <text evidence="1">The sequence shown here is derived from an EMBL/GenBank/DDBJ whole genome shotgun (WGS) entry which is preliminary data.</text>
</comment>
<dbReference type="Gene3D" id="3.30.530.20">
    <property type="match status" value="1"/>
</dbReference>
<dbReference type="Pfam" id="PF10604">
    <property type="entry name" value="Polyketide_cyc2"/>
    <property type="match status" value="1"/>
</dbReference>
<reference evidence="1 2" key="1">
    <citation type="submission" date="2019-03" db="EMBL/GenBank/DDBJ databases">
        <authorList>
            <person name="Gonzalez-Pimentel J.L."/>
        </authorList>
    </citation>
    <scope>NUCLEOTIDE SEQUENCE [LARGE SCALE GENOMIC DNA]</scope>
    <source>
        <strain evidence="1 2">JCM 31289</strain>
    </source>
</reference>
<dbReference type="Proteomes" id="UP000297948">
    <property type="component" value="Unassembled WGS sequence"/>
</dbReference>
<name>A0A4Z0GYV6_9ACTN</name>
<sequence length="158" mass="17901">MDWCRYRFRAHWEFDAAPEAVYAVLARAEDYPRWWPQMREVRRAEREAGAARIRSLIPFDLMITARLTREDPAGGVLEVALGGDLEGWARWTVRPRGAGARVLFRQEVVVRKSLLRRLAVPGRPFFRANHALMMRGGHRGLRRELAAGGGRAAAAPGI</sequence>
<organism evidence="1 2">
    <name type="scientific">Streptomyces palmae</name>
    <dbReference type="NCBI Taxonomy" id="1701085"/>
    <lineage>
        <taxon>Bacteria</taxon>
        <taxon>Bacillati</taxon>
        <taxon>Actinomycetota</taxon>
        <taxon>Actinomycetes</taxon>
        <taxon>Kitasatosporales</taxon>
        <taxon>Streptomycetaceae</taxon>
        <taxon>Streptomyces</taxon>
    </lineage>
</organism>
<dbReference type="EMBL" id="SRID01000201">
    <property type="protein sequence ID" value="TGB03097.1"/>
    <property type="molecule type" value="Genomic_DNA"/>
</dbReference>
<dbReference type="InterPro" id="IPR019587">
    <property type="entry name" value="Polyketide_cyclase/dehydratase"/>
</dbReference>
<proteinExistence type="predicted"/>
<protein>
    <submittedName>
        <fullName evidence="1">Polyketide cyclase</fullName>
    </submittedName>
</protein>
<dbReference type="InterPro" id="IPR023393">
    <property type="entry name" value="START-like_dom_sf"/>
</dbReference>